<proteinExistence type="predicted"/>
<dbReference type="WBParaSite" id="ES5_v2.g10719.t1">
    <property type="protein sequence ID" value="ES5_v2.g10719.t1"/>
    <property type="gene ID" value="ES5_v2.g10719"/>
</dbReference>
<accession>A0AC34F0U1</accession>
<name>A0AC34F0U1_9BILA</name>
<evidence type="ECO:0000313" key="2">
    <source>
        <dbReference type="WBParaSite" id="ES5_v2.g10719.t1"/>
    </source>
</evidence>
<sequence length="706" mass="77046">MLERCPPTTHMYLLHIIYLIISHGDLGEASPVPVNAQMIRIVSKHIQGVNWKEAARIVKTVVDQWNSISVTQVSAAELGTDKRKPKFELYIGSGDNASSSTNAISQTVSPPTPRKIPSNTGTGVSNHSTATGSSNGPSPGAGNVDSLRRQTTSVQSKVRERLIGLLTASGMQVGIPKSASFIFSQSTSDLYHEGLGGNATANNNCGTLQGAASNSAYSSSERISHLDDLEAMSGSSLAAGGNEPSIGTDSFPRVFKEFDFLEAEHDSISESTESGFNWLSTIRPPRGIRNSRSGENGDDTLGDDFINPGEGEDDEEEDDIDETTDRGDLDIRSNVNHRGHRDDRTLKKRHRRPLSGASESNDISSDRTPVQSEKHSDDSCPSCPNSDEEDDDMDDDEDDDELEEMDEFKSQKSQRGASSLEDTASITCPVGEDPLSTNLDTASSIQCRSEFSIQNASDYGARKAPIYLECNHHSSGQVEQVWLSLVNSNGADNDGEMTAHCILFFSQLFRECCVKMSGLLRDASLIMTSSLATSSSFTQSPNNQRDVSGYFTHALDVLTKAADCPFLFITAQFALNSMSSSLKLLKIGGSTLPYNNGCNQEIELSKCIHKLFFQLLQMLDKLYDMIKTIQTSPNAEEYDLSPAVLCLHRDLLACMSEMPASDSRVSTASSLNVLPRNDQHFDTLVLHMANKQYKNAIIALRQLRYV</sequence>
<reference evidence="2" key="1">
    <citation type="submission" date="2022-11" db="UniProtKB">
        <authorList>
            <consortium name="WormBaseParasite"/>
        </authorList>
    </citation>
    <scope>IDENTIFICATION</scope>
</reference>
<dbReference type="Proteomes" id="UP000887579">
    <property type="component" value="Unplaced"/>
</dbReference>
<protein>
    <submittedName>
        <fullName evidence="2">Uncharacterized protein</fullName>
    </submittedName>
</protein>
<evidence type="ECO:0000313" key="1">
    <source>
        <dbReference type="Proteomes" id="UP000887579"/>
    </source>
</evidence>
<organism evidence="1 2">
    <name type="scientific">Panagrolaimus sp. ES5</name>
    <dbReference type="NCBI Taxonomy" id="591445"/>
    <lineage>
        <taxon>Eukaryota</taxon>
        <taxon>Metazoa</taxon>
        <taxon>Ecdysozoa</taxon>
        <taxon>Nematoda</taxon>
        <taxon>Chromadorea</taxon>
        <taxon>Rhabditida</taxon>
        <taxon>Tylenchina</taxon>
        <taxon>Panagrolaimomorpha</taxon>
        <taxon>Panagrolaimoidea</taxon>
        <taxon>Panagrolaimidae</taxon>
        <taxon>Panagrolaimus</taxon>
    </lineage>
</organism>